<protein>
    <submittedName>
        <fullName evidence="8">Threonine/homoserine efflux transporter RhtA</fullName>
    </submittedName>
</protein>
<dbReference type="OrthoDB" id="9813617at2"/>
<dbReference type="InterPro" id="IPR051258">
    <property type="entry name" value="Diverse_Substrate_Transporter"/>
</dbReference>
<evidence type="ECO:0000256" key="4">
    <source>
        <dbReference type="ARBA" id="ARBA00022989"/>
    </source>
</evidence>
<feature type="domain" description="EamA" evidence="7">
    <location>
        <begin position="167"/>
        <end position="302"/>
    </location>
</feature>
<feature type="transmembrane region" description="Helical" evidence="6">
    <location>
        <begin position="114"/>
        <end position="132"/>
    </location>
</feature>
<gene>
    <name evidence="8" type="ORF">EDC63_10354</name>
</gene>
<feature type="transmembrane region" description="Helical" evidence="6">
    <location>
        <begin position="139"/>
        <end position="159"/>
    </location>
</feature>
<dbReference type="PANTHER" id="PTHR42920">
    <property type="entry name" value="OS03G0707200 PROTEIN-RELATED"/>
    <property type="match status" value="1"/>
</dbReference>
<proteinExistence type="predicted"/>
<dbReference type="GO" id="GO:0005886">
    <property type="term" value="C:plasma membrane"/>
    <property type="evidence" value="ECO:0007669"/>
    <property type="project" value="UniProtKB-SubCell"/>
</dbReference>
<dbReference type="InterPro" id="IPR037185">
    <property type="entry name" value="EmrE-like"/>
</dbReference>
<keyword evidence="4 6" id="KW-1133">Transmembrane helix</keyword>
<evidence type="ECO:0000259" key="7">
    <source>
        <dbReference type="Pfam" id="PF00892"/>
    </source>
</evidence>
<feature type="transmembrane region" description="Helical" evidence="6">
    <location>
        <begin position="262"/>
        <end position="279"/>
    </location>
</feature>
<feature type="domain" description="EamA" evidence="7">
    <location>
        <begin position="18"/>
        <end position="154"/>
    </location>
</feature>
<dbReference type="SUPFAM" id="SSF103481">
    <property type="entry name" value="Multidrug resistance efflux transporter EmrE"/>
    <property type="match status" value="2"/>
</dbReference>
<keyword evidence="2" id="KW-1003">Cell membrane</keyword>
<dbReference type="EMBL" id="SMCO01000003">
    <property type="protein sequence ID" value="TCV88983.1"/>
    <property type="molecule type" value="Genomic_DNA"/>
</dbReference>
<dbReference type="PANTHER" id="PTHR42920:SF5">
    <property type="entry name" value="EAMA DOMAIN-CONTAINING PROTEIN"/>
    <property type="match status" value="1"/>
</dbReference>
<evidence type="ECO:0000256" key="1">
    <source>
        <dbReference type="ARBA" id="ARBA00004651"/>
    </source>
</evidence>
<evidence type="ECO:0000256" key="2">
    <source>
        <dbReference type="ARBA" id="ARBA00022475"/>
    </source>
</evidence>
<keyword evidence="3 6" id="KW-0812">Transmembrane</keyword>
<organism evidence="8 9">
    <name type="scientific">Sulfurirhabdus autotrophica</name>
    <dbReference type="NCBI Taxonomy" id="1706046"/>
    <lineage>
        <taxon>Bacteria</taxon>
        <taxon>Pseudomonadati</taxon>
        <taxon>Pseudomonadota</taxon>
        <taxon>Betaproteobacteria</taxon>
        <taxon>Nitrosomonadales</taxon>
        <taxon>Sulfuricellaceae</taxon>
        <taxon>Sulfurirhabdus</taxon>
    </lineage>
</organism>
<sequence length="304" mass="32660">MDTAISHPLSKNQVTLVGFTFALLAAIGFSAKAIFVKLAYVYPVDAVTLLALRMAFSAPVFLGLALWFGLNKMSPRLTRNDWFAVVGLGLLGYYLSSLLDFLGLQYISAGLERLILFLYPTIVIILSALYFSHKIDKKTIIAILLSYAGIALVFLQNITLTQTGIVLGSLLVFASTISYAIYLIGAGQSIARIGGMRFMAYAMSVASIATLIQFAAIHPLSKLQLPLQVYELGMAMAVFSTILPAFFLAASIRKMGSGRTSMIGSIGPVTTIYMAHLFLGESITALQIAGSGLVLIGVLSISRH</sequence>
<feature type="transmembrane region" description="Helical" evidence="6">
    <location>
        <begin position="198"/>
        <end position="217"/>
    </location>
</feature>
<dbReference type="AlphaFoldDB" id="A0A4R3YET8"/>
<dbReference type="InterPro" id="IPR000620">
    <property type="entry name" value="EamA_dom"/>
</dbReference>
<evidence type="ECO:0000256" key="5">
    <source>
        <dbReference type="ARBA" id="ARBA00023136"/>
    </source>
</evidence>
<keyword evidence="9" id="KW-1185">Reference proteome</keyword>
<feature type="transmembrane region" description="Helical" evidence="6">
    <location>
        <begin position="46"/>
        <end position="70"/>
    </location>
</feature>
<reference evidence="8 9" key="1">
    <citation type="submission" date="2019-03" db="EMBL/GenBank/DDBJ databases">
        <title>Genomic Encyclopedia of Type Strains, Phase IV (KMG-IV): sequencing the most valuable type-strain genomes for metagenomic binning, comparative biology and taxonomic classification.</title>
        <authorList>
            <person name="Goeker M."/>
        </authorList>
    </citation>
    <scope>NUCLEOTIDE SEQUENCE [LARGE SCALE GENOMIC DNA]</scope>
    <source>
        <strain evidence="8 9">DSM 100309</strain>
    </source>
</reference>
<evidence type="ECO:0000313" key="9">
    <source>
        <dbReference type="Proteomes" id="UP000295367"/>
    </source>
</evidence>
<feature type="transmembrane region" description="Helical" evidence="6">
    <location>
        <begin position="165"/>
        <end position="186"/>
    </location>
</feature>
<feature type="transmembrane region" description="Helical" evidence="6">
    <location>
        <begin position="285"/>
        <end position="302"/>
    </location>
</feature>
<accession>A0A4R3YET8</accession>
<keyword evidence="5 6" id="KW-0472">Membrane</keyword>
<dbReference type="Pfam" id="PF00892">
    <property type="entry name" value="EamA"/>
    <property type="match status" value="2"/>
</dbReference>
<evidence type="ECO:0000313" key="8">
    <source>
        <dbReference type="EMBL" id="TCV88983.1"/>
    </source>
</evidence>
<name>A0A4R3YET8_9PROT</name>
<evidence type="ECO:0000256" key="6">
    <source>
        <dbReference type="SAM" id="Phobius"/>
    </source>
</evidence>
<comment type="caution">
    <text evidence="8">The sequence shown here is derived from an EMBL/GenBank/DDBJ whole genome shotgun (WGS) entry which is preliminary data.</text>
</comment>
<dbReference type="Proteomes" id="UP000295367">
    <property type="component" value="Unassembled WGS sequence"/>
</dbReference>
<feature type="transmembrane region" description="Helical" evidence="6">
    <location>
        <begin position="82"/>
        <end position="108"/>
    </location>
</feature>
<comment type="subcellular location">
    <subcellularLocation>
        <location evidence="1">Cell membrane</location>
        <topology evidence="1">Multi-pass membrane protein</topology>
    </subcellularLocation>
</comment>
<dbReference type="RefSeq" id="WP_124945980.1">
    <property type="nucleotide sequence ID" value="NZ_BHVT01000020.1"/>
</dbReference>
<evidence type="ECO:0000256" key="3">
    <source>
        <dbReference type="ARBA" id="ARBA00022692"/>
    </source>
</evidence>
<feature type="transmembrane region" description="Helical" evidence="6">
    <location>
        <begin position="229"/>
        <end position="250"/>
    </location>
</feature>